<keyword evidence="1" id="KW-0732">Signal</keyword>
<organism evidence="2 3">
    <name type="scientific">Ditylenchus destructor</name>
    <dbReference type="NCBI Taxonomy" id="166010"/>
    <lineage>
        <taxon>Eukaryota</taxon>
        <taxon>Metazoa</taxon>
        <taxon>Ecdysozoa</taxon>
        <taxon>Nematoda</taxon>
        <taxon>Chromadorea</taxon>
        <taxon>Rhabditida</taxon>
        <taxon>Tylenchina</taxon>
        <taxon>Tylenchomorpha</taxon>
        <taxon>Sphaerularioidea</taxon>
        <taxon>Anguinidae</taxon>
        <taxon>Anguininae</taxon>
        <taxon>Ditylenchus</taxon>
    </lineage>
</organism>
<dbReference type="EMBL" id="JAKKPZ010000001">
    <property type="protein sequence ID" value="KAI1727897.1"/>
    <property type="molecule type" value="Genomic_DNA"/>
</dbReference>
<feature type="signal peptide" evidence="1">
    <location>
        <begin position="1"/>
        <end position="16"/>
    </location>
</feature>
<dbReference type="Proteomes" id="UP001201812">
    <property type="component" value="Unassembled WGS sequence"/>
</dbReference>
<feature type="chain" id="PRO_5041996555" evidence="1">
    <location>
        <begin position="17"/>
        <end position="307"/>
    </location>
</feature>
<reference evidence="2" key="1">
    <citation type="submission" date="2022-01" db="EMBL/GenBank/DDBJ databases">
        <title>Genome Sequence Resource for Two Populations of Ditylenchus destructor, the Migratory Endoparasitic Phytonematode.</title>
        <authorList>
            <person name="Zhang H."/>
            <person name="Lin R."/>
            <person name="Xie B."/>
        </authorList>
    </citation>
    <scope>NUCLEOTIDE SEQUENCE</scope>
    <source>
        <strain evidence="2">BazhouSP</strain>
    </source>
</reference>
<sequence length="307" mass="34837">MLVLLISLLLIFCTQSAIPAIFFSAKGAQELACSQNSELVYCKDFQGEYPRRPQTRTVMIGSGVRAQANKYSSEAEEDEAVCGELRQDYHDSCVYRRETGQEDFCSAFESVCLSAGQDNDESVIVAQDEAEDGSAQAESALARRQRVRPNRKENELLRRKISLAKGKTATVSPMEEDTLPSPCDECTHPEKLRKLPPSKRDYTEFCAEYKQRFRYVCPDPFRFGEKAAIFCPVYSERCRLPVPDRPVMPTQNPPSSHNRRDTTNELCGQFRNFASNYCGNPTAMQYSPSVQDGCNRYKRFCENSRIM</sequence>
<protein>
    <submittedName>
        <fullName evidence="2">Uncharacterized protein</fullName>
    </submittedName>
</protein>
<proteinExistence type="predicted"/>
<gene>
    <name evidence="2" type="ORF">DdX_00037</name>
</gene>
<comment type="caution">
    <text evidence="2">The sequence shown here is derived from an EMBL/GenBank/DDBJ whole genome shotgun (WGS) entry which is preliminary data.</text>
</comment>
<evidence type="ECO:0000313" key="2">
    <source>
        <dbReference type="EMBL" id="KAI1727897.1"/>
    </source>
</evidence>
<evidence type="ECO:0000256" key="1">
    <source>
        <dbReference type="SAM" id="SignalP"/>
    </source>
</evidence>
<accession>A0AAD4RCP1</accession>
<dbReference type="AlphaFoldDB" id="A0AAD4RCP1"/>
<keyword evidence="3" id="KW-1185">Reference proteome</keyword>
<evidence type="ECO:0000313" key="3">
    <source>
        <dbReference type="Proteomes" id="UP001201812"/>
    </source>
</evidence>
<name>A0AAD4RCP1_9BILA</name>